<dbReference type="AlphaFoldDB" id="A0A0G0NI84"/>
<keyword evidence="5" id="KW-0902">Two-component regulatory system</keyword>
<evidence type="ECO:0000256" key="3">
    <source>
        <dbReference type="ARBA" id="ARBA00022679"/>
    </source>
</evidence>
<dbReference type="EMBL" id="LBVC01000059">
    <property type="protein sequence ID" value="KKQ76816.1"/>
    <property type="molecule type" value="Genomic_DNA"/>
</dbReference>
<feature type="non-terminal residue" evidence="8">
    <location>
        <position position="348"/>
    </location>
</feature>
<keyword evidence="6" id="KW-0812">Transmembrane</keyword>
<reference evidence="8 9" key="1">
    <citation type="journal article" date="2015" name="Nature">
        <title>rRNA introns, odd ribosomes, and small enigmatic genomes across a large radiation of phyla.</title>
        <authorList>
            <person name="Brown C.T."/>
            <person name="Hug L.A."/>
            <person name="Thomas B.C."/>
            <person name="Sharon I."/>
            <person name="Castelle C.J."/>
            <person name="Singh A."/>
            <person name="Wilkins M.J."/>
            <person name="Williams K.H."/>
            <person name="Banfield J.F."/>
        </authorList>
    </citation>
    <scope>NUCLEOTIDE SEQUENCE [LARGE SCALE GENOMIC DNA]</scope>
</reference>
<protein>
    <recommendedName>
        <fullName evidence="2">histidine kinase</fullName>
        <ecNumber evidence="2">2.7.13.3</ecNumber>
    </recommendedName>
</protein>
<dbReference type="CDD" id="cd18773">
    <property type="entry name" value="PDC1_HK_sensor"/>
    <property type="match status" value="1"/>
</dbReference>
<dbReference type="InterPro" id="IPR003661">
    <property type="entry name" value="HisK_dim/P_dom"/>
</dbReference>
<dbReference type="InterPro" id="IPR050736">
    <property type="entry name" value="Sensor_HK_Regulatory"/>
</dbReference>
<feature type="transmembrane region" description="Helical" evidence="6">
    <location>
        <begin position="7"/>
        <end position="30"/>
    </location>
</feature>
<name>A0A0G0NI84_9BACT</name>
<dbReference type="EC" id="2.7.13.3" evidence="2"/>
<evidence type="ECO:0000256" key="4">
    <source>
        <dbReference type="ARBA" id="ARBA00022777"/>
    </source>
</evidence>
<dbReference type="InterPro" id="IPR005467">
    <property type="entry name" value="His_kinase_dom"/>
</dbReference>
<gene>
    <name evidence="8" type="ORF">US99_C0059G0003</name>
</gene>
<evidence type="ECO:0000256" key="1">
    <source>
        <dbReference type="ARBA" id="ARBA00000085"/>
    </source>
</evidence>
<evidence type="ECO:0000259" key="7">
    <source>
        <dbReference type="PROSITE" id="PS50109"/>
    </source>
</evidence>
<dbReference type="SUPFAM" id="SSF47384">
    <property type="entry name" value="Homodimeric domain of signal transducing histidine kinase"/>
    <property type="match status" value="1"/>
</dbReference>
<keyword evidence="3" id="KW-0808">Transferase</keyword>
<dbReference type="Pfam" id="PF00512">
    <property type="entry name" value="HisKA"/>
    <property type="match status" value="1"/>
</dbReference>
<sequence length="348" mass="39224">MRNRKRLYLWIVIVILVIIIISIVNTFLFYTQFKHRFDLEAQGTAKSIAIFSAANIDAEIINAAISSGREDSQEYMKLKKHLAALLASNSDVDDVYLMIKSKNPGQLLFVAGGYSTNDVDSDGVISEDEEGVHLFESYDASDIPEIWSAFEGKVAGESIICDKWGCFLSAFAPVYDKNGNVLAIVGVDISANISGKNITLFNSSILLFSMPFLSIFIVTLIIGIVLMRHIAHVENTNEQLKMLDKMKDSLIRDVSHELKTPLVTLQMSMSLLEENLIRNPPNKEYQKIRHTVADNINRLEHIIDSILNLNAIEGNRIKYNKQMIDINKLIRKIAREVNPLAERNNLKI</sequence>
<evidence type="ECO:0000256" key="5">
    <source>
        <dbReference type="ARBA" id="ARBA00023012"/>
    </source>
</evidence>
<dbReference type="CDD" id="cd00082">
    <property type="entry name" value="HisKA"/>
    <property type="match status" value="1"/>
</dbReference>
<proteinExistence type="predicted"/>
<dbReference type="PROSITE" id="PS50109">
    <property type="entry name" value="HIS_KIN"/>
    <property type="match status" value="1"/>
</dbReference>
<dbReference type="GO" id="GO:0000155">
    <property type="term" value="F:phosphorelay sensor kinase activity"/>
    <property type="evidence" value="ECO:0007669"/>
    <property type="project" value="InterPro"/>
</dbReference>
<organism evidence="8 9">
    <name type="scientific">Candidatus Daviesbacteria bacterium GW2011_GWF2_38_6</name>
    <dbReference type="NCBI Taxonomy" id="1618432"/>
    <lineage>
        <taxon>Bacteria</taxon>
        <taxon>Candidatus Daviesiibacteriota</taxon>
    </lineage>
</organism>
<feature type="domain" description="Histidine kinase" evidence="7">
    <location>
        <begin position="253"/>
        <end position="348"/>
    </location>
</feature>
<evidence type="ECO:0000256" key="6">
    <source>
        <dbReference type="SAM" id="Phobius"/>
    </source>
</evidence>
<dbReference type="Gene3D" id="1.10.287.130">
    <property type="match status" value="1"/>
</dbReference>
<evidence type="ECO:0000313" key="8">
    <source>
        <dbReference type="EMBL" id="KKQ76816.1"/>
    </source>
</evidence>
<dbReference type="Proteomes" id="UP000034324">
    <property type="component" value="Unassembled WGS sequence"/>
</dbReference>
<keyword evidence="6" id="KW-1133">Transmembrane helix</keyword>
<dbReference type="InterPro" id="IPR036097">
    <property type="entry name" value="HisK_dim/P_sf"/>
</dbReference>
<comment type="caution">
    <text evidence="8">The sequence shown here is derived from an EMBL/GenBank/DDBJ whole genome shotgun (WGS) entry which is preliminary data.</text>
</comment>
<dbReference type="SMART" id="SM00388">
    <property type="entry name" value="HisKA"/>
    <property type="match status" value="1"/>
</dbReference>
<dbReference type="PANTHER" id="PTHR43711:SF31">
    <property type="entry name" value="HISTIDINE KINASE"/>
    <property type="match status" value="1"/>
</dbReference>
<comment type="catalytic activity">
    <reaction evidence="1">
        <text>ATP + protein L-histidine = ADP + protein N-phospho-L-histidine.</text>
        <dbReference type="EC" id="2.7.13.3"/>
    </reaction>
</comment>
<feature type="transmembrane region" description="Helical" evidence="6">
    <location>
        <begin position="205"/>
        <end position="227"/>
    </location>
</feature>
<evidence type="ECO:0000313" key="9">
    <source>
        <dbReference type="Proteomes" id="UP000034324"/>
    </source>
</evidence>
<evidence type="ECO:0000256" key="2">
    <source>
        <dbReference type="ARBA" id="ARBA00012438"/>
    </source>
</evidence>
<dbReference type="PANTHER" id="PTHR43711">
    <property type="entry name" value="TWO-COMPONENT HISTIDINE KINASE"/>
    <property type="match status" value="1"/>
</dbReference>
<accession>A0A0G0NI84</accession>
<keyword evidence="4" id="KW-0418">Kinase</keyword>
<keyword evidence="6" id="KW-0472">Membrane</keyword>